<dbReference type="InterPro" id="IPR001525">
    <property type="entry name" value="C5_MeTfrase"/>
</dbReference>
<comment type="caution">
    <text evidence="5">The sequence shown here is derived from an EMBL/GenBank/DDBJ whole genome shotgun (WGS) entry which is preliminary data.</text>
</comment>
<dbReference type="PROSITE" id="PS00095">
    <property type="entry name" value="C5_MTASE_2"/>
    <property type="match status" value="1"/>
</dbReference>
<dbReference type="EC" id="2.1.1.37" evidence="1"/>
<name>A0A0F9JEX0_9ZZZZ</name>
<dbReference type="PANTHER" id="PTHR10629:SF50">
    <property type="entry name" value="DNA (CYTOSINE-5)-METHYLTRANSFERASE CMT3"/>
    <property type="match status" value="1"/>
</dbReference>
<dbReference type="InterPro" id="IPR029063">
    <property type="entry name" value="SAM-dependent_MTases_sf"/>
</dbReference>
<dbReference type="PROSITE" id="PS51679">
    <property type="entry name" value="SAM_MT_C5"/>
    <property type="match status" value="1"/>
</dbReference>
<evidence type="ECO:0000313" key="5">
    <source>
        <dbReference type="EMBL" id="KKM68354.1"/>
    </source>
</evidence>
<keyword evidence="3" id="KW-0808">Transferase</keyword>
<dbReference type="Pfam" id="PF00145">
    <property type="entry name" value="DNA_methylase"/>
    <property type="match status" value="1"/>
</dbReference>
<reference evidence="5" key="1">
    <citation type="journal article" date="2015" name="Nature">
        <title>Complex archaea that bridge the gap between prokaryotes and eukaryotes.</title>
        <authorList>
            <person name="Spang A."/>
            <person name="Saw J.H."/>
            <person name="Jorgensen S.L."/>
            <person name="Zaremba-Niedzwiedzka K."/>
            <person name="Martijn J."/>
            <person name="Lind A.E."/>
            <person name="van Eijk R."/>
            <person name="Schleper C."/>
            <person name="Guy L."/>
            <person name="Ettema T.J."/>
        </authorList>
    </citation>
    <scope>NUCLEOTIDE SEQUENCE</scope>
</reference>
<evidence type="ECO:0000256" key="4">
    <source>
        <dbReference type="ARBA" id="ARBA00022691"/>
    </source>
</evidence>
<dbReference type="SUPFAM" id="SSF53335">
    <property type="entry name" value="S-adenosyl-L-methionine-dependent methyltransferases"/>
    <property type="match status" value="1"/>
</dbReference>
<evidence type="ECO:0000256" key="2">
    <source>
        <dbReference type="ARBA" id="ARBA00022603"/>
    </source>
</evidence>
<dbReference type="GO" id="GO:0044027">
    <property type="term" value="P:negative regulation of gene expression via chromosomal CpG island methylation"/>
    <property type="evidence" value="ECO:0007669"/>
    <property type="project" value="TreeGrafter"/>
</dbReference>
<evidence type="ECO:0000256" key="1">
    <source>
        <dbReference type="ARBA" id="ARBA00011975"/>
    </source>
</evidence>
<dbReference type="EMBL" id="LAZR01010182">
    <property type="protein sequence ID" value="KKM68354.1"/>
    <property type="molecule type" value="Genomic_DNA"/>
</dbReference>
<dbReference type="PANTHER" id="PTHR10629">
    <property type="entry name" value="CYTOSINE-SPECIFIC METHYLTRANSFERASE"/>
    <property type="match status" value="1"/>
</dbReference>
<dbReference type="InterPro" id="IPR031303">
    <property type="entry name" value="C5_meth_CS"/>
</dbReference>
<dbReference type="GO" id="GO:0003886">
    <property type="term" value="F:DNA (cytosine-5-)-methyltransferase activity"/>
    <property type="evidence" value="ECO:0007669"/>
    <property type="project" value="UniProtKB-EC"/>
</dbReference>
<dbReference type="AlphaFoldDB" id="A0A0F9JEX0"/>
<protein>
    <recommendedName>
        <fullName evidence="1">DNA (cytosine-5-)-methyltransferase</fullName>
        <ecNumber evidence="1">2.1.1.37</ecNumber>
    </recommendedName>
</protein>
<dbReference type="GO" id="GO:0003677">
    <property type="term" value="F:DNA binding"/>
    <property type="evidence" value="ECO:0007669"/>
    <property type="project" value="TreeGrafter"/>
</dbReference>
<proteinExistence type="predicted"/>
<dbReference type="NCBIfam" id="TIGR00675">
    <property type="entry name" value="dcm"/>
    <property type="match status" value="1"/>
</dbReference>
<dbReference type="Gene3D" id="3.40.50.150">
    <property type="entry name" value="Vaccinia Virus protein VP39"/>
    <property type="match status" value="1"/>
</dbReference>
<gene>
    <name evidence="5" type="ORF">LCGC14_1461650</name>
</gene>
<organism evidence="5">
    <name type="scientific">marine sediment metagenome</name>
    <dbReference type="NCBI Taxonomy" id="412755"/>
    <lineage>
        <taxon>unclassified sequences</taxon>
        <taxon>metagenomes</taxon>
        <taxon>ecological metagenomes</taxon>
    </lineage>
</organism>
<keyword evidence="4" id="KW-0949">S-adenosyl-L-methionine</keyword>
<keyword evidence="2" id="KW-0489">Methyltransferase</keyword>
<dbReference type="InterPro" id="IPR050390">
    <property type="entry name" value="C5-Methyltransferase"/>
</dbReference>
<evidence type="ECO:0000256" key="3">
    <source>
        <dbReference type="ARBA" id="ARBA00022679"/>
    </source>
</evidence>
<dbReference type="GO" id="GO:0005634">
    <property type="term" value="C:nucleus"/>
    <property type="evidence" value="ECO:0007669"/>
    <property type="project" value="TreeGrafter"/>
</dbReference>
<accession>A0A0F9JEX0</accession>
<sequence length="235" mass="26071">MGMEDVNIEPTVGSVFSGIGGIDLGLERAGWEVKWQIEIDEWCRRVLTKHWPNVPKYGDVREPSGYDLEPVNLVAAGFPCQPVSLAGKQEAHSDPRWLWPELLRIVSEIRPRFVLLENVPGLLHRGMASVIGDLSSCGYNAEWNCIPAAAIGAPHLRYRIFIVAYANRPRLPQREEQKLLVQRSSAIGSGWWSSEPDVGRVAHGIPSRVDRLRGLGNAVVPQVAEGIGRELIKCL</sequence>
<dbReference type="PRINTS" id="PR00105">
    <property type="entry name" value="C5METTRFRASE"/>
</dbReference>
<dbReference type="GO" id="GO:0032259">
    <property type="term" value="P:methylation"/>
    <property type="evidence" value="ECO:0007669"/>
    <property type="project" value="UniProtKB-KW"/>
</dbReference>